<proteinExistence type="predicted"/>
<gene>
    <name evidence="2" type="ORF">GCM10009105_09940</name>
</gene>
<evidence type="ECO:0000313" key="2">
    <source>
        <dbReference type="EMBL" id="GAA0709454.1"/>
    </source>
</evidence>
<dbReference type="Proteomes" id="UP001501523">
    <property type="component" value="Unassembled WGS sequence"/>
</dbReference>
<name>A0ABN1IDW0_9GAMM</name>
<reference evidence="2 3" key="1">
    <citation type="journal article" date="2019" name="Int. J. Syst. Evol. Microbiol.">
        <title>The Global Catalogue of Microorganisms (GCM) 10K type strain sequencing project: providing services to taxonomists for standard genome sequencing and annotation.</title>
        <authorList>
            <consortium name="The Broad Institute Genomics Platform"/>
            <consortium name="The Broad Institute Genome Sequencing Center for Infectious Disease"/>
            <person name="Wu L."/>
            <person name="Ma J."/>
        </authorList>
    </citation>
    <scope>NUCLEOTIDE SEQUENCE [LARGE SCALE GENOMIC DNA]</scope>
    <source>
        <strain evidence="2 3">JCM 15421</strain>
    </source>
</reference>
<comment type="caution">
    <text evidence="2">The sequence shown here is derived from an EMBL/GenBank/DDBJ whole genome shotgun (WGS) entry which is preliminary data.</text>
</comment>
<evidence type="ECO:0000259" key="1">
    <source>
        <dbReference type="Pfam" id="PF23343"/>
    </source>
</evidence>
<dbReference type="Pfam" id="PF23343">
    <property type="entry name" value="REP_ORF2-G2P"/>
    <property type="match status" value="1"/>
</dbReference>
<accession>A0ABN1IDW0</accession>
<organism evidence="2 3">
    <name type="scientific">Dokdonella soli</name>
    <dbReference type="NCBI Taxonomy" id="529810"/>
    <lineage>
        <taxon>Bacteria</taxon>
        <taxon>Pseudomonadati</taxon>
        <taxon>Pseudomonadota</taxon>
        <taxon>Gammaproteobacteria</taxon>
        <taxon>Lysobacterales</taxon>
        <taxon>Rhodanobacteraceae</taxon>
        <taxon>Dokdonella</taxon>
    </lineage>
</organism>
<feature type="domain" description="Replication-associated protein ORF2/G2P" evidence="1">
    <location>
        <begin position="115"/>
        <end position="214"/>
    </location>
</feature>
<dbReference type="InterPro" id="IPR056906">
    <property type="entry name" value="ORF2/G2P_dom"/>
</dbReference>
<dbReference type="EMBL" id="BAAAEU010000004">
    <property type="protein sequence ID" value="GAA0709454.1"/>
    <property type="molecule type" value="Genomic_DNA"/>
</dbReference>
<protein>
    <recommendedName>
        <fullName evidence="1">Replication-associated protein ORF2/G2P domain-containing protein</fullName>
    </recommendedName>
</protein>
<keyword evidence="3" id="KW-1185">Reference proteome</keyword>
<evidence type="ECO:0000313" key="3">
    <source>
        <dbReference type="Proteomes" id="UP001501523"/>
    </source>
</evidence>
<sequence length="299" mass="33735">MQPVARDPSRVDAAQDYAAALSAMDAPFYSLVREKAMNRARAAARSAAAAPGLVPIENKSHGSDFPGPWPLHRAGKTQIDPHARRCKRMRGHVEHSMRLSESQLSRSGGFRFRRLFVTLTYAAVDGWHRKDIAAYLNTARTWAARRKFKLRYTWVAEVQKRGAIHYHVCLWIPARHRLPTADVSGWWPHGWSNLTVVKSGCVGLMAYLRKYLSKMGADESIALPVGARMHGSGGLDREQRREIRYRLAPYWVRDALGTYADIRRTVGGWCDRITGVFIASPWKVEIDRSGLVWAFKPAG</sequence>